<protein>
    <submittedName>
        <fullName evidence="1">Uncharacterized protein</fullName>
    </submittedName>
</protein>
<dbReference type="Proteomes" id="UP001162162">
    <property type="component" value="Unassembled WGS sequence"/>
</dbReference>
<sequence length="69" mass="8893">MLKLKYDPVHGYDYAYGVDRPYIPDYRVHRPYDFYFDWPWRYRVWLPNRPFRRFLNKELRLRELVYSTI</sequence>
<name>A0AAV8ZFT1_9CUCU</name>
<organism evidence="1 2">
    <name type="scientific">Aromia moschata</name>
    <dbReference type="NCBI Taxonomy" id="1265417"/>
    <lineage>
        <taxon>Eukaryota</taxon>
        <taxon>Metazoa</taxon>
        <taxon>Ecdysozoa</taxon>
        <taxon>Arthropoda</taxon>
        <taxon>Hexapoda</taxon>
        <taxon>Insecta</taxon>
        <taxon>Pterygota</taxon>
        <taxon>Neoptera</taxon>
        <taxon>Endopterygota</taxon>
        <taxon>Coleoptera</taxon>
        <taxon>Polyphaga</taxon>
        <taxon>Cucujiformia</taxon>
        <taxon>Chrysomeloidea</taxon>
        <taxon>Cerambycidae</taxon>
        <taxon>Cerambycinae</taxon>
        <taxon>Callichromatini</taxon>
        <taxon>Aromia</taxon>
    </lineage>
</organism>
<evidence type="ECO:0000313" key="2">
    <source>
        <dbReference type="Proteomes" id="UP001162162"/>
    </source>
</evidence>
<accession>A0AAV8ZFT1</accession>
<comment type="caution">
    <text evidence="1">The sequence shown here is derived from an EMBL/GenBank/DDBJ whole genome shotgun (WGS) entry which is preliminary data.</text>
</comment>
<proteinExistence type="predicted"/>
<reference evidence="1" key="1">
    <citation type="journal article" date="2023" name="Insect Mol. Biol.">
        <title>Genome sequencing provides insights into the evolution of gene families encoding plant cell wall-degrading enzymes in longhorned beetles.</title>
        <authorList>
            <person name="Shin N.R."/>
            <person name="Okamura Y."/>
            <person name="Kirsch R."/>
            <person name="Pauchet Y."/>
        </authorList>
    </citation>
    <scope>NUCLEOTIDE SEQUENCE</scope>
    <source>
        <strain evidence="1">AMC_N1</strain>
    </source>
</reference>
<dbReference type="AlphaFoldDB" id="A0AAV8ZFT1"/>
<dbReference type="EMBL" id="JAPWTK010000001">
    <property type="protein sequence ID" value="KAJ8963164.1"/>
    <property type="molecule type" value="Genomic_DNA"/>
</dbReference>
<keyword evidence="2" id="KW-1185">Reference proteome</keyword>
<evidence type="ECO:0000313" key="1">
    <source>
        <dbReference type="EMBL" id="KAJ8963164.1"/>
    </source>
</evidence>
<gene>
    <name evidence="1" type="ORF">NQ318_018629</name>
</gene>